<evidence type="ECO:0000256" key="3">
    <source>
        <dbReference type="ARBA" id="ARBA00022801"/>
    </source>
</evidence>
<dbReference type="InterPro" id="IPR020476">
    <property type="entry name" value="Nudix_hydrolase"/>
</dbReference>
<dbReference type="RefSeq" id="WP_289231589.1">
    <property type="nucleotide sequence ID" value="NZ_AP027735.1"/>
</dbReference>
<evidence type="ECO:0000313" key="6">
    <source>
        <dbReference type="EMBL" id="BDZ59684.1"/>
    </source>
</evidence>
<dbReference type="EMBL" id="AP027735">
    <property type="protein sequence ID" value="BDZ59684.1"/>
    <property type="molecule type" value="Genomic_DNA"/>
</dbReference>
<dbReference type="PROSITE" id="PS00893">
    <property type="entry name" value="NUDIX_BOX"/>
    <property type="match status" value="1"/>
</dbReference>
<comment type="cofactor">
    <cofactor evidence="1">
        <name>Mg(2+)</name>
        <dbReference type="ChEBI" id="CHEBI:18420"/>
    </cofactor>
</comment>
<dbReference type="InterPro" id="IPR020084">
    <property type="entry name" value="NUDIX_hydrolase_CS"/>
</dbReference>
<sequence length="167" mass="18387">MSAGRPGAVRRLGMTVFRLLPARLSWGIVHLAAPTFSIGAVALVEHDGRILTLRQLHRGGWSLPGGLVDRGEQPHEAVVRELREETGLRIEPGDVFATVVDPEYRHVDVIYRVRADREPQLALASEAVGAAWFRPDEVPDPDQPTQRILDAVRAAHTVPQAGRVVFD</sequence>
<name>A0ABM8HF90_9MICO</name>
<evidence type="ECO:0000256" key="4">
    <source>
        <dbReference type="RuleBase" id="RU003476"/>
    </source>
</evidence>
<dbReference type="PANTHER" id="PTHR43046:SF16">
    <property type="entry name" value="ADP-RIBOSE PYROPHOSPHATASE YJHB-RELATED"/>
    <property type="match status" value="1"/>
</dbReference>
<evidence type="ECO:0000259" key="5">
    <source>
        <dbReference type="PROSITE" id="PS51462"/>
    </source>
</evidence>
<accession>A0ABM8HF90</accession>
<comment type="similarity">
    <text evidence="2 4">Belongs to the Nudix hydrolase family.</text>
</comment>
<dbReference type="PANTHER" id="PTHR43046">
    <property type="entry name" value="GDP-MANNOSE MANNOSYL HYDROLASE"/>
    <property type="match status" value="1"/>
</dbReference>
<organism evidence="6">
    <name type="scientific">Barrientosiimonas endolithica</name>
    <dbReference type="NCBI Taxonomy" id="1535208"/>
    <lineage>
        <taxon>Bacteria</taxon>
        <taxon>Bacillati</taxon>
        <taxon>Actinomycetota</taxon>
        <taxon>Actinomycetes</taxon>
        <taxon>Micrococcales</taxon>
        <taxon>Dermacoccaceae</taxon>
        <taxon>Barrientosiimonas</taxon>
    </lineage>
</organism>
<keyword evidence="3 4" id="KW-0378">Hydrolase</keyword>
<feature type="domain" description="Nudix hydrolase" evidence="5">
    <location>
        <begin position="33"/>
        <end position="156"/>
    </location>
</feature>
<evidence type="ECO:0000256" key="1">
    <source>
        <dbReference type="ARBA" id="ARBA00001946"/>
    </source>
</evidence>
<dbReference type="SUPFAM" id="SSF55811">
    <property type="entry name" value="Nudix"/>
    <property type="match status" value="1"/>
</dbReference>
<dbReference type="PROSITE" id="PS51462">
    <property type="entry name" value="NUDIX"/>
    <property type="match status" value="1"/>
</dbReference>
<dbReference type="Gene3D" id="3.90.79.10">
    <property type="entry name" value="Nucleoside Triphosphate Pyrophosphohydrolase"/>
    <property type="match status" value="1"/>
</dbReference>
<dbReference type="Pfam" id="PF00293">
    <property type="entry name" value="NUDIX"/>
    <property type="match status" value="1"/>
</dbReference>
<reference evidence="6" key="2">
    <citation type="submission" date="2023-02" db="EMBL/GenBank/DDBJ databases">
        <authorList>
            <person name="Sun Q."/>
            <person name="Mori K."/>
        </authorList>
    </citation>
    <scope>NUCLEOTIDE SEQUENCE</scope>
    <source>
        <strain evidence="6">NBRC 110608</strain>
    </source>
</reference>
<dbReference type="GO" id="GO:0016787">
    <property type="term" value="F:hydrolase activity"/>
    <property type="evidence" value="ECO:0007669"/>
    <property type="project" value="UniProtKB-KW"/>
</dbReference>
<proteinExistence type="inferred from homology"/>
<reference evidence="6" key="1">
    <citation type="journal article" date="2014" name="Int. J. Syst. Evol. Microbiol.">
        <title>Complete genome of a new Firmicutes species belonging to the dominant human colonic microbiota ('Ruminococcus bicirculans') reveals two chromosomes and a selective capacity to utilize plant glucans.</title>
        <authorList>
            <consortium name="NISC Comparative Sequencing Program"/>
            <person name="Wegmann U."/>
            <person name="Louis P."/>
            <person name="Goesmann A."/>
            <person name="Henrissat B."/>
            <person name="Duncan S.H."/>
            <person name="Flint H.J."/>
        </authorList>
    </citation>
    <scope>NUCLEOTIDE SEQUENCE</scope>
    <source>
        <strain evidence="6">NBRC 110608</strain>
    </source>
</reference>
<dbReference type="InterPro" id="IPR015797">
    <property type="entry name" value="NUDIX_hydrolase-like_dom_sf"/>
</dbReference>
<evidence type="ECO:0000256" key="2">
    <source>
        <dbReference type="ARBA" id="ARBA00005582"/>
    </source>
</evidence>
<dbReference type="InterPro" id="IPR000086">
    <property type="entry name" value="NUDIX_hydrolase_dom"/>
</dbReference>
<protein>
    <submittedName>
        <fullName evidence="6">NUDIX hydrolase</fullName>
    </submittedName>
</protein>
<gene>
    <name evidence="6" type="ORF">GCM10025872_33410</name>
</gene>
<dbReference type="PRINTS" id="PR00502">
    <property type="entry name" value="NUDIXFAMILY"/>
</dbReference>